<organism evidence="6 7">
    <name type="scientific">Endosaccharibacter trunci</name>
    <dbReference type="NCBI Taxonomy" id="2812733"/>
    <lineage>
        <taxon>Bacteria</taxon>
        <taxon>Pseudomonadati</taxon>
        <taxon>Pseudomonadota</taxon>
        <taxon>Alphaproteobacteria</taxon>
        <taxon>Acetobacterales</taxon>
        <taxon>Acetobacteraceae</taxon>
        <taxon>Endosaccharibacter</taxon>
    </lineage>
</organism>
<dbReference type="Pfam" id="PF13560">
    <property type="entry name" value="HTH_31"/>
    <property type="match status" value="1"/>
</dbReference>
<keyword evidence="7" id="KW-1185">Reference proteome</keyword>
<dbReference type="EMBL" id="JAMSKV010000010">
    <property type="protein sequence ID" value="MCQ8279104.1"/>
    <property type="molecule type" value="Genomic_DNA"/>
</dbReference>
<proteinExistence type="inferred from homology"/>
<dbReference type="InterPro" id="IPR018653">
    <property type="entry name" value="ScfR_C"/>
</dbReference>
<evidence type="ECO:0000313" key="6">
    <source>
        <dbReference type="EMBL" id="MCQ8279104.1"/>
    </source>
</evidence>
<dbReference type="InterPro" id="IPR010359">
    <property type="entry name" value="IrrE_HExxH"/>
</dbReference>
<dbReference type="Pfam" id="PF06114">
    <property type="entry name" value="Peptidase_M78"/>
    <property type="match status" value="1"/>
</dbReference>
<dbReference type="InterPro" id="IPR010982">
    <property type="entry name" value="Lambda_DNA-bd_dom_sf"/>
</dbReference>
<evidence type="ECO:0000256" key="1">
    <source>
        <dbReference type="ARBA" id="ARBA00007227"/>
    </source>
</evidence>
<evidence type="ECO:0000259" key="5">
    <source>
        <dbReference type="PROSITE" id="PS50943"/>
    </source>
</evidence>
<dbReference type="PROSITE" id="PS50943">
    <property type="entry name" value="HTH_CROC1"/>
    <property type="match status" value="1"/>
</dbReference>
<dbReference type="PIRSF" id="PIRSF019251">
    <property type="entry name" value="Rv0465c"/>
    <property type="match status" value="1"/>
</dbReference>
<sequence length="495" mass="54194">MKVTTINSSRSRKVFAGSRLRRLRLGRQLSQAALAGRLGISPSYLSQLEADVRPLPMPLRLRVAAILGVPASHFADAEDERMASSLREVTGDPLFAQAPVSAEEANAAVRASPAVADRFLTLYKAYLALAEQHQALQHPSGGVARPLSAAQAEAQGFRSAPSFAYDEVGDWVQSRVNYFDRLDRAAERLAEAAPLGGAASLREDLARLLRDRHGISIVEDSGLLSSGTVWRLQRSSKTLLLAEEASAESRLFWIAHVIGSIEQRQEIQREIRKATFSGPEARALARVALANYFAGALIMPYGRFLAEARALRYDIERLQNRFGTSFEQVCHRLSTLQRPEAAGIPFFLVKTDIAGNVLKRSSATRFKFSRFGGPCPLWNVYRAFIQPGHLIVQVASTPDQVSYLNIARTVGRRGGAYLSRPRNVAIVIGCELSYAVQTVYATGLDLLDPSIADPIGPGCRACERIDCRHRAVPQAGSNLDTGTGERGVVPYRMRN</sequence>
<feature type="domain" description="HTH cro/C1-type" evidence="5">
    <location>
        <begin position="20"/>
        <end position="74"/>
    </location>
</feature>
<dbReference type="Proteomes" id="UP001524587">
    <property type="component" value="Unassembled WGS sequence"/>
</dbReference>
<dbReference type="InterPro" id="IPR026281">
    <property type="entry name" value="HTH_RamB"/>
</dbReference>
<dbReference type="RefSeq" id="WP_422864591.1">
    <property type="nucleotide sequence ID" value="NZ_JAMSKV010000010.1"/>
</dbReference>
<dbReference type="Gene3D" id="1.10.260.40">
    <property type="entry name" value="lambda repressor-like DNA-binding domains"/>
    <property type="match status" value="1"/>
</dbReference>
<dbReference type="SUPFAM" id="SSF47413">
    <property type="entry name" value="lambda repressor-like DNA-binding domains"/>
    <property type="match status" value="1"/>
</dbReference>
<dbReference type="InterPro" id="IPR001387">
    <property type="entry name" value="Cro/C1-type_HTH"/>
</dbReference>
<accession>A0ABT1W882</accession>
<dbReference type="InterPro" id="IPR050807">
    <property type="entry name" value="TransReg_Diox_bact_type"/>
</dbReference>
<comment type="similarity">
    <text evidence="1">Belongs to the short-chain fatty acyl-CoA assimilation regulator (ScfR) family.</text>
</comment>
<keyword evidence="2" id="KW-0805">Transcription regulation</keyword>
<comment type="caution">
    <text evidence="6">The sequence shown here is derived from an EMBL/GenBank/DDBJ whole genome shotgun (WGS) entry which is preliminary data.</text>
</comment>
<keyword evidence="4" id="KW-0804">Transcription</keyword>
<protein>
    <submittedName>
        <fullName evidence="6">Short-chain fatty acyl-CoA regulator family protein</fullName>
    </submittedName>
</protein>
<evidence type="ECO:0000256" key="4">
    <source>
        <dbReference type="ARBA" id="ARBA00023163"/>
    </source>
</evidence>
<keyword evidence="3" id="KW-0238">DNA-binding</keyword>
<dbReference type="CDD" id="cd00093">
    <property type="entry name" value="HTH_XRE"/>
    <property type="match status" value="1"/>
</dbReference>
<dbReference type="PANTHER" id="PTHR46797:SF23">
    <property type="entry name" value="HTH-TYPE TRANSCRIPTIONAL REGULATOR SUTR"/>
    <property type="match status" value="1"/>
</dbReference>
<evidence type="ECO:0000256" key="3">
    <source>
        <dbReference type="ARBA" id="ARBA00023125"/>
    </source>
</evidence>
<gene>
    <name evidence="6" type="ORF">NFI95_11680</name>
</gene>
<name>A0ABT1W882_9PROT</name>
<evidence type="ECO:0000313" key="7">
    <source>
        <dbReference type="Proteomes" id="UP001524587"/>
    </source>
</evidence>
<dbReference type="Pfam" id="PF09856">
    <property type="entry name" value="ScfRs"/>
    <property type="match status" value="1"/>
</dbReference>
<reference evidence="6 7" key="1">
    <citation type="submission" date="2022-06" db="EMBL/GenBank/DDBJ databases">
        <title>Endosaccharibacter gen. nov., sp. nov., endophytic bacteria isolated from sugarcane.</title>
        <authorList>
            <person name="Pitiwittayakul N."/>
            <person name="Yukphan P."/>
            <person name="Charoenyingcharoen P."/>
            <person name="Tanasupawat S."/>
        </authorList>
    </citation>
    <scope>NUCLEOTIDE SEQUENCE [LARGE SCALE GENOMIC DNA]</scope>
    <source>
        <strain evidence="6 7">KSS8</strain>
    </source>
</reference>
<dbReference type="SMART" id="SM00530">
    <property type="entry name" value="HTH_XRE"/>
    <property type="match status" value="1"/>
</dbReference>
<dbReference type="PANTHER" id="PTHR46797">
    <property type="entry name" value="HTH-TYPE TRANSCRIPTIONAL REGULATOR"/>
    <property type="match status" value="1"/>
</dbReference>
<evidence type="ECO:0000256" key="2">
    <source>
        <dbReference type="ARBA" id="ARBA00023015"/>
    </source>
</evidence>